<feature type="transmembrane region" description="Helical" evidence="1">
    <location>
        <begin position="43"/>
        <end position="62"/>
    </location>
</feature>
<keyword evidence="1" id="KW-0812">Transmembrane</keyword>
<dbReference type="EMBL" id="CADCWC010000114">
    <property type="protein sequence ID" value="CAA9526942.1"/>
    <property type="molecule type" value="Genomic_DNA"/>
</dbReference>
<protein>
    <submittedName>
        <fullName evidence="2">Uncharacterized protein</fullName>
    </submittedName>
</protein>
<evidence type="ECO:0000313" key="2">
    <source>
        <dbReference type="EMBL" id="CAA9526942.1"/>
    </source>
</evidence>
<keyword evidence="1" id="KW-0472">Membrane</keyword>
<keyword evidence="1" id="KW-1133">Transmembrane helix</keyword>
<dbReference type="AlphaFoldDB" id="A0A6J4TN71"/>
<reference evidence="2" key="1">
    <citation type="submission" date="2020-02" db="EMBL/GenBank/DDBJ databases">
        <authorList>
            <person name="Meier V. D."/>
        </authorList>
    </citation>
    <scope>NUCLEOTIDE SEQUENCE</scope>
    <source>
        <strain evidence="2">AVDCRST_MAG79</strain>
    </source>
</reference>
<sequence>MAPVEAEDLSLEAELETELKLRRAERRADLARTRARRAARRRFLAVTVVLVALVLGLGYLIVGQLDSLFIG</sequence>
<evidence type="ECO:0000256" key="1">
    <source>
        <dbReference type="SAM" id="Phobius"/>
    </source>
</evidence>
<organism evidence="2">
    <name type="scientific">uncultured Thermoleophilia bacterium</name>
    <dbReference type="NCBI Taxonomy" id="1497501"/>
    <lineage>
        <taxon>Bacteria</taxon>
        <taxon>Bacillati</taxon>
        <taxon>Actinomycetota</taxon>
        <taxon>Thermoleophilia</taxon>
        <taxon>environmental samples</taxon>
    </lineage>
</organism>
<gene>
    <name evidence="2" type="ORF">AVDCRST_MAG79-590</name>
</gene>
<accession>A0A6J4TN71</accession>
<name>A0A6J4TN71_9ACTN</name>
<proteinExistence type="predicted"/>